<sequence>MKKFKWLLPVLTLPALIYGYWRWVNLPVDPKNQTEQVFVVPQGQPTSIIAERLFREKLIKSALAFRVLAEQKGYSGKLQAGDFRLNRAMSLEVIADNLTHGSLDFWITFPEGLRAEEYAERLAGKSAINQDEFILAAKPYEGQLFPDTYLIPNTAAAEDVVTLLTKTFVQKSPTHDKRVLIIASLIEREAKHNDDRKLVSSVVHNRLKIGMALQIDATVQYALGKPGKWWPQDLIRENLQLDSPYNTYLNPGLPPAPIANPGLASLRAAAGPAETEYLYYVSDDGGYNHYATTLAGHQANIAKYLPLDN</sequence>
<evidence type="ECO:0000256" key="6">
    <source>
        <dbReference type="ARBA" id="ARBA00023316"/>
    </source>
</evidence>
<gene>
    <name evidence="7" type="primary">mltG</name>
    <name evidence="8" type="ORF">AUJ59_03515</name>
</gene>
<comment type="function">
    <text evidence="7">Functions as a peptidoglycan terminase that cleaves nascent peptidoglycan strands endolytically to terminate their elongation.</text>
</comment>
<evidence type="ECO:0000256" key="5">
    <source>
        <dbReference type="ARBA" id="ARBA00023239"/>
    </source>
</evidence>
<dbReference type="NCBIfam" id="TIGR00247">
    <property type="entry name" value="endolytic transglycosylase MltG"/>
    <property type="match status" value="1"/>
</dbReference>
<comment type="caution">
    <text evidence="8">The sequence shown here is derived from an EMBL/GenBank/DDBJ whole genome shotgun (WGS) entry which is preliminary data.</text>
</comment>
<keyword evidence="3 7" id="KW-1133">Transmembrane helix</keyword>
<keyword evidence="4 7" id="KW-0472">Membrane</keyword>
<dbReference type="Gene3D" id="3.30.160.60">
    <property type="entry name" value="Classic Zinc Finger"/>
    <property type="match status" value="1"/>
</dbReference>
<dbReference type="STRING" id="1805034.AUJ59_03515"/>
<dbReference type="GO" id="GO:0009252">
    <property type="term" value="P:peptidoglycan biosynthetic process"/>
    <property type="evidence" value="ECO:0007669"/>
    <property type="project" value="UniProtKB-UniRule"/>
</dbReference>
<keyword evidence="6 7" id="KW-0961">Cell wall biogenesis/degradation</keyword>
<protein>
    <recommendedName>
        <fullName evidence="7">Endolytic murein transglycosylase</fullName>
        <ecNumber evidence="7">4.2.2.29</ecNumber>
    </recommendedName>
    <alternativeName>
        <fullName evidence="7">Peptidoglycan lytic transglycosylase</fullName>
    </alternativeName>
    <alternativeName>
        <fullName evidence="7">Peptidoglycan polymerization terminase</fullName>
    </alternativeName>
</protein>
<dbReference type="EC" id="4.2.2.29" evidence="7"/>
<evidence type="ECO:0000256" key="1">
    <source>
        <dbReference type="ARBA" id="ARBA00022475"/>
    </source>
</evidence>
<dbReference type="PANTHER" id="PTHR30518">
    <property type="entry name" value="ENDOLYTIC MUREIN TRANSGLYCOSYLASE"/>
    <property type="match status" value="1"/>
</dbReference>
<evidence type="ECO:0000313" key="8">
    <source>
        <dbReference type="EMBL" id="OIN88715.1"/>
    </source>
</evidence>
<dbReference type="GO" id="GO:0071555">
    <property type="term" value="P:cell wall organization"/>
    <property type="evidence" value="ECO:0007669"/>
    <property type="project" value="UniProtKB-KW"/>
</dbReference>
<comment type="similarity">
    <text evidence="7">Belongs to the transglycosylase MltG family.</text>
</comment>
<dbReference type="InterPro" id="IPR003770">
    <property type="entry name" value="MLTG-like"/>
</dbReference>
<evidence type="ECO:0000256" key="3">
    <source>
        <dbReference type="ARBA" id="ARBA00022989"/>
    </source>
</evidence>
<proteinExistence type="inferred from homology"/>
<evidence type="ECO:0000256" key="2">
    <source>
        <dbReference type="ARBA" id="ARBA00022692"/>
    </source>
</evidence>
<evidence type="ECO:0000313" key="9">
    <source>
        <dbReference type="Proteomes" id="UP000183144"/>
    </source>
</evidence>
<dbReference type="GO" id="GO:0008932">
    <property type="term" value="F:lytic endotransglycosylase activity"/>
    <property type="evidence" value="ECO:0007669"/>
    <property type="project" value="UniProtKB-UniRule"/>
</dbReference>
<evidence type="ECO:0000256" key="7">
    <source>
        <dbReference type="HAMAP-Rule" id="MF_02065"/>
    </source>
</evidence>
<dbReference type="HAMAP" id="MF_02065">
    <property type="entry name" value="MltG"/>
    <property type="match status" value="1"/>
</dbReference>
<dbReference type="CDD" id="cd08010">
    <property type="entry name" value="MltG_like"/>
    <property type="match status" value="1"/>
</dbReference>
<dbReference type="Proteomes" id="UP000183144">
    <property type="component" value="Unassembled WGS sequence"/>
</dbReference>
<reference evidence="8 9" key="1">
    <citation type="journal article" date="2016" name="Environ. Microbiol.">
        <title>Genomic resolution of a cold subsurface aquifer community provides metabolic insights for novel microbes adapted to high CO concentrations.</title>
        <authorList>
            <person name="Probst A.J."/>
            <person name="Castelle C.J."/>
            <person name="Singh A."/>
            <person name="Brown C.T."/>
            <person name="Anantharaman K."/>
            <person name="Sharon I."/>
            <person name="Hug L.A."/>
            <person name="Burstein D."/>
            <person name="Emerson J.B."/>
            <person name="Thomas B.C."/>
            <person name="Banfield J.F."/>
        </authorList>
    </citation>
    <scope>NUCLEOTIDE SEQUENCE [LARGE SCALE GENOMIC DNA]</scope>
    <source>
        <strain evidence="8">CG1_02_47_37</strain>
    </source>
</reference>
<dbReference type="GO" id="GO:0005886">
    <property type="term" value="C:plasma membrane"/>
    <property type="evidence" value="ECO:0007669"/>
    <property type="project" value="UniProtKB-UniRule"/>
</dbReference>
<accession>A0A1J4RMT7</accession>
<name>A0A1J4RMT7_9BACT</name>
<keyword evidence="1 7" id="KW-1003">Cell membrane</keyword>
<keyword evidence="2 7" id="KW-0812">Transmembrane</keyword>
<evidence type="ECO:0000256" key="4">
    <source>
        <dbReference type="ARBA" id="ARBA00023136"/>
    </source>
</evidence>
<feature type="site" description="Important for catalytic activity" evidence="7">
    <location>
        <position position="189"/>
    </location>
</feature>
<organism evidence="8 9">
    <name type="scientific">Candidatus Beckwithbacteria bacterium CG1_02_47_37</name>
    <dbReference type="NCBI Taxonomy" id="1805034"/>
    <lineage>
        <taxon>Bacteria</taxon>
        <taxon>Candidatus Beckwithiibacteriota</taxon>
    </lineage>
</organism>
<dbReference type="Gene3D" id="3.30.1490.480">
    <property type="entry name" value="Endolytic murein transglycosylase"/>
    <property type="match status" value="1"/>
</dbReference>
<dbReference type="PANTHER" id="PTHR30518:SF2">
    <property type="entry name" value="ENDOLYTIC MUREIN TRANSGLYCOSYLASE"/>
    <property type="match status" value="1"/>
</dbReference>
<comment type="catalytic activity">
    <reaction evidence="7">
        <text>a peptidoglycan chain = a peptidoglycan chain with N-acetyl-1,6-anhydromuramyl-[peptide] at the reducing end + a peptidoglycan chain with N-acetylglucosamine at the non-reducing end.</text>
        <dbReference type="EC" id="4.2.2.29"/>
    </reaction>
</comment>
<dbReference type="EMBL" id="MNUI01000061">
    <property type="protein sequence ID" value="OIN88715.1"/>
    <property type="molecule type" value="Genomic_DNA"/>
</dbReference>
<keyword evidence="5 7" id="KW-0456">Lyase</keyword>
<dbReference type="Pfam" id="PF02618">
    <property type="entry name" value="YceG"/>
    <property type="match status" value="1"/>
</dbReference>
<dbReference type="AlphaFoldDB" id="A0A1J4RMT7"/>